<dbReference type="OMA" id="SEEYSHC"/>
<dbReference type="Proteomes" id="UP000029981">
    <property type="component" value="Chromosome 4"/>
</dbReference>
<organism evidence="5 6">
    <name type="scientific">Cucumis sativus</name>
    <name type="common">Cucumber</name>
    <dbReference type="NCBI Taxonomy" id="3659"/>
    <lineage>
        <taxon>Eukaryota</taxon>
        <taxon>Viridiplantae</taxon>
        <taxon>Streptophyta</taxon>
        <taxon>Embryophyta</taxon>
        <taxon>Tracheophyta</taxon>
        <taxon>Spermatophyta</taxon>
        <taxon>Magnoliopsida</taxon>
        <taxon>eudicotyledons</taxon>
        <taxon>Gunneridae</taxon>
        <taxon>Pentapetalae</taxon>
        <taxon>rosids</taxon>
        <taxon>fabids</taxon>
        <taxon>Cucurbitales</taxon>
        <taxon>Cucurbitaceae</taxon>
        <taxon>Benincaseae</taxon>
        <taxon>Cucumis</taxon>
    </lineage>
</organism>
<proteinExistence type="inferred from homology"/>
<dbReference type="OrthoDB" id="5835829at2759"/>
<sequence length="452" mass="50894">MAMDTHQASTPTTTTILMFPWLGYGHLSPYLELAKALSTRKNFLIYFCSTPVNLDSIKPKLIPSPSIQLVELHLPSSPDLPPHLHTTNALPPHLTPVLYQAFAAAAPLFETILKTLSPHLLIYDCFQPWAPRLASSLNIPAIHFNTSSAAIISFSFHATHRPGSKFPFSDFVLHNHWKSKVDSNPSEQIRIVTESFFECLNKSRDVILINSFKEVEGEHMDYIFLLSKKKVIPVGPLVYEPSENDEEDEDYSRIKNWLDKKEALSTVLASMGSESYASEEEKEEIVQGLVESEANFIWVERINKKGDEEQQIRRRELLEKSGERAMVVEGWAPQGKIQKHGSIGGFVSHCGWNSVLESIVSGVPIIGVPVFGDQPINAGVVEEAGIGVEAKRDPDGKIQRKEIARLIKEVVIEKSREELRMKVREMSEVVKRKGDEKIEELLTQISRFFNIS</sequence>
<feature type="domain" description="Glycosyltransferase N-terminal" evidence="4">
    <location>
        <begin position="15"/>
        <end position="237"/>
    </location>
</feature>
<evidence type="ECO:0000256" key="2">
    <source>
        <dbReference type="ARBA" id="ARBA00009995"/>
    </source>
</evidence>
<dbReference type="GO" id="GO:1901135">
    <property type="term" value="P:carbohydrate derivative metabolic process"/>
    <property type="evidence" value="ECO:0007669"/>
    <property type="project" value="UniProtKB-ARBA"/>
</dbReference>
<gene>
    <name evidence="5" type="ORF">Csa_4G279820</name>
</gene>
<dbReference type="AlphaFoldDB" id="A0A0A0KX18"/>
<dbReference type="FunFam" id="3.40.50.2000:FF:000060">
    <property type="entry name" value="Glycosyltransferase"/>
    <property type="match status" value="1"/>
</dbReference>
<dbReference type="PANTHER" id="PTHR48044">
    <property type="entry name" value="GLYCOSYLTRANSFERASE"/>
    <property type="match status" value="1"/>
</dbReference>
<accession>A0A0A0KX18</accession>
<dbReference type="SUPFAM" id="SSF53756">
    <property type="entry name" value="UDP-Glycosyltransferase/glycogen phosphorylase"/>
    <property type="match status" value="1"/>
</dbReference>
<comment type="similarity">
    <text evidence="2">Belongs to the UDP-glycosyltransferase family.</text>
</comment>
<dbReference type="eggNOG" id="KOG1192">
    <property type="taxonomic scope" value="Eukaryota"/>
</dbReference>
<dbReference type="EMBL" id="CM002925">
    <property type="protein sequence ID" value="KGN54053.1"/>
    <property type="molecule type" value="Genomic_DNA"/>
</dbReference>
<evidence type="ECO:0000259" key="4">
    <source>
        <dbReference type="Pfam" id="PF26168"/>
    </source>
</evidence>
<dbReference type="GO" id="GO:0035251">
    <property type="term" value="F:UDP-glucosyltransferase activity"/>
    <property type="evidence" value="ECO:0000318"/>
    <property type="project" value="GO_Central"/>
</dbReference>
<protein>
    <submittedName>
        <fullName evidence="5">UDP-glucose:sesaminol 2'-O-glucoside-O-glucosyltransferase</fullName>
    </submittedName>
</protein>
<dbReference type="Pfam" id="PF26168">
    <property type="entry name" value="Glyco_transf_N"/>
    <property type="match status" value="1"/>
</dbReference>
<dbReference type="KEGG" id="csv:101220120"/>
<keyword evidence="3" id="KW-0808">Transferase</keyword>
<dbReference type="Pfam" id="PF00201">
    <property type="entry name" value="UDPGT"/>
    <property type="match status" value="1"/>
</dbReference>
<reference evidence="5 6" key="3">
    <citation type="journal article" date="2010" name="BMC Genomics">
        <title>Transcriptome sequencing and comparative analysis of cucumber flowers with different sex types.</title>
        <authorList>
            <person name="Guo S."/>
            <person name="Zheng Y."/>
            <person name="Joung J.G."/>
            <person name="Liu S."/>
            <person name="Zhang Z."/>
            <person name="Crasta O.R."/>
            <person name="Sobral B.W."/>
            <person name="Xu Y."/>
            <person name="Huang S."/>
            <person name="Fei Z."/>
        </authorList>
    </citation>
    <scope>NUCLEOTIDE SEQUENCE [LARGE SCALE GENOMIC DNA]</scope>
    <source>
        <strain evidence="6">cv. 9930</strain>
    </source>
</reference>
<name>A0A0A0KX18_CUCSA</name>
<comment type="pathway">
    <text evidence="1">Secondary metabolite biosynthesis; terpenoid biosynthesis.</text>
</comment>
<evidence type="ECO:0000256" key="1">
    <source>
        <dbReference type="ARBA" id="ARBA00004721"/>
    </source>
</evidence>
<reference evidence="5 6" key="4">
    <citation type="journal article" date="2011" name="BMC Genomics">
        <title>RNA-Seq improves annotation of protein-coding genes in the cucumber genome.</title>
        <authorList>
            <person name="Li Z."/>
            <person name="Zhang Z."/>
            <person name="Yan P."/>
            <person name="Huang S."/>
            <person name="Fei Z."/>
            <person name="Lin K."/>
        </authorList>
    </citation>
    <scope>NUCLEOTIDE SEQUENCE [LARGE SCALE GENOMIC DNA]</scope>
    <source>
        <strain evidence="6">cv. 9930</strain>
    </source>
</reference>
<keyword evidence="6" id="KW-1185">Reference proteome</keyword>
<dbReference type="PANTHER" id="PTHR48044:SF29">
    <property type="entry name" value="GLYCOSYLTRANSFERASE"/>
    <property type="match status" value="1"/>
</dbReference>
<evidence type="ECO:0000313" key="6">
    <source>
        <dbReference type="Proteomes" id="UP000029981"/>
    </source>
</evidence>
<reference evidence="5 6" key="2">
    <citation type="journal article" date="2009" name="PLoS ONE">
        <title>An integrated genetic and cytogenetic map of the cucumber genome.</title>
        <authorList>
            <person name="Ren Y."/>
            <person name="Zhang Z."/>
            <person name="Liu J."/>
            <person name="Staub J.E."/>
            <person name="Han Y."/>
            <person name="Cheng Z."/>
            <person name="Li X."/>
            <person name="Lu J."/>
            <person name="Miao H."/>
            <person name="Kang H."/>
            <person name="Xie B."/>
            <person name="Gu X."/>
            <person name="Wang X."/>
            <person name="Du Y."/>
            <person name="Jin W."/>
            <person name="Huang S."/>
        </authorList>
    </citation>
    <scope>NUCLEOTIDE SEQUENCE [LARGE SCALE GENOMIC DNA]</scope>
    <source>
        <strain evidence="6">cv. 9930</strain>
    </source>
</reference>
<dbReference type="Gramene" id="KGN54053">
    <property type="protein sequence ID" value="KGN54053"/>
    <property type="gene ID" value="Csa_4G279820"/>
</dbReference>
<reference evidence="5 6" key="1">
    <citation type="journal article" date="2009" name="Nat. Genet.">
        <title>The genome of the cucumber, Cucumis sativus L.</title>
        <authorList>
            <person name="Huang S."/>
            <person name="Li R."/>
            <person name="Zhang Z."/>
            <person name="Li L."/>
            <person name="Gu X."/>
            <person name="Fan W."/>
            <person name="Lucas W.J."/>
            <person name="Wang X."/>
            <person name="Xie B."/>
            <person name="Ni P."/>
            <person name="Ren Y."/>
            <person name="Zhu H."/>
            <person name="Li J."/>
            <person name="Lin K."/>
            <person name="Jin W."/>
            <person name="Fei Z."/>
            <person name="Li G."/>
            <person name="Staub J."/>
            <person name="Kilian A."/>
            <person name="van der Vossen E.A."/>
            <person name="Wu Y."/>
            <person name="Guo J."/>
            <person name="He J."/>
            <person name="Jia Z."/>
            <person name="Ren Y."/>
            <person name="Tian G."/>
            <person name="Lu Y."/>
            <person name="Ruan J."/>
            <person name="Qian W."/>
            <person name="Wang M."/>
            <person name="Huang Q."/>
            <person name="Li B."/>
            <person name="Xuan Z."/>
            <person name="Cao J."/>
            <person name="Asan"/>
            <person name="Wu Z."/>
            <person name="Zhang J."/>
            <person name="Cai Q."/>
            <person name="Bai Y."/>
            <person name="Zhao B."/>
            <person name="Han Y."/>
            <person name="Li Y."/>
            <person name="Li X."/>
            <person name="Wang S."/>
            <person name="Shi Q."/>
            <person name="Liu S."/>
            <person name="Cho W.K."/>
            <person name="Kim J.Y."/>
            <person name="Xu Y."/>
            <person name="Heller-Uszynska K."/>
            <person name="Miao H."/>
            <person name="Cheng Z."/>
            <person name="Zhang S."/>
            <person name="Wu J."/>
            <person name="Yang Y."/>
            <person name="Kang H."/>
            <person name="Li M."/>
            <person name="Liang H."/>
            <person name="Ren X."/>
            <person name="Shi Z."/>
            <person name="Wen M."/>
            <person name="Jian M."/>
            <person name="Yang H."/>
            <person name="Zhang G."/>
            <person name="Yang Z."/>
            <person name="Chen R."/>
            <person name="Liu S."/>
            <person name="Li J."/>
            <person name="Ma L."/>
            <person name="Liu H."/>
            <person name="Zhou Y."/>
            <person name="Zhao J."/>
            <person name="Fang X."/>
            <person name="Li G."/>
            <person name="Fang L."/>
            <person name="Li Y."/>
            <person name="Liu D."/>
            <person name="Zheng H."/>
            <person name="Zhang Y."/>
            <person name="Qin N."/>
            <person name="Li Z."/>
            <person name="Yang G."/>
            <person name="Yang S."/>
            <person name="Bolund L."/>
            <person name="Kristiansen K."/>
            <person name="Zheng H."/>
            <person name="Li S."/>
            <person name="Zhang X."/>
            <person name="Yang H."/>
            <person name="Wang J."/>
            <person name="Sun R."/>
            <person name="Zhang B."/>
            <person name="Jiang S."/>
            <person name="Wang J."/>
            <person name="Du Y."/>
            <person name="Li S."/>
        </authorList>
    </citation>
    <scope>NUCLEOTIDE SEQUENCE [LARGE SCALE GENOMIC DNA]</scope>
    <source>
        <strain evidence="6">cv. 9930</strain>
    </source>
</reference>
<dbReference type="InterPro" id="IPR058980">
    <property type="entry name" value="Glyco_transf_N"/>
</dbReference>
<evidence type="ECO:0000313" key="5">
    <source>
        <dbReference type="EMBL" id="KGN54053.1"/>
    </source>
</evidence>
<dbReference type="InterPro" id="IPR002213">
    <property type="entry name" value="UDP_glucos_trans"/>
</dbReference>
<evidence type="ECO:0000256" key="3">
    <source>
        <dbReference type="ARBA" id="ARBA00022679"/>
    </source>
</evidence>
<dbReference type="Gene3D" id="3.40.50.2000">
    <property type="entry name" value="Glycogen Phosphorylase B"/>
    <property type="match status" value="2"/>
</dbReference>
<dbReference type="CDD" id="cd03784">
    <property type="entry name" value="GT1_Gtf-like"/>
    <property type="match status" value="1"/>
</dbReference>